<accession>A0ABU5CVL6</accession>
<gene>
    <name evidence="11" type="ORF">RWD45_20035</name>
</gene>
<dbReference type="Proteomes" id="UP001275315">
    <property type="component" value="Unassembled WGS sequence"/>
</dbReference>
<dbReference type="PANTHER" id="PTHR11575:SF24">
    <property type="entry name" value="5'-NUCLEOTIDASE"/>
    <property type="match status" value="1"/>
</dbReference>
<keyword evidence="6" id="KW-0378">Hydrolase</keyword>
<dbReference type="InterPro" id="IPR019931">
    <property type="entry name" value="LPXTG_anchor"/>
</dbReference>
<evidence type="ECO:0000256" key="8">
    <source>
        <dbReference type="SAM" id="Phobius"/>
    </source>
</evidence>
<evidence type="ECO:0000259" key="10">
    <source>
        <dbReference type="Pfam" id="PF02872"/>
    </source>
</evidence>
<evidence type="ECO:0000256" key="1">
    <source>
        <dbReference type="ARBA" id="ARBA00004168"/>
    </source>
</evidence>
<keyword evidence="8" id="KW-0812">Transmembrane</keyword>
<protein>
    <submittedName>
        <fullName evidence="11">5'-nucleotidase C-terminal domain-containing protein</fullName>
    </submittedName>
</protein>
<feature type="domain" description="5'-Nucleotidase C-terminal" evidence="10">
    <location>
        <begin position="13"/>
        <end position="164"/>
    </location>
</feature>
<dbReference type="InterPro" id="IPR006179">
    <property type="entry name" value="5_nucleotidase/apyrase"/>
</dbReference>
<keyword evidence="8" id="KW-0472">Membrane</keyword>
<dbReference type="PRINTS" id="PR01607">
    <property type="entry name" value="APYRASEFAMLY"/>
</dbReference>
<feature type="compositionally biased region" description="Low complexity" evidence="7">
    <location>
        <begin position="279"/>
        <end position="290"/>
    </location>
</feature>
<keyword evidence="5" id="KW-0572">Peptidoglycan-anchor</keyword>
<keyword evidence="2" id="KW-0134">Cell wall</keyword>
<keyword evidence="3" id="KW-0964">Secreted</keyword>
<dbReference type="InterPro" id="IPR008334">
    <property type="entry name" value="5'-Nucleotdase_C"/>
</dbReference>
<comment type="similarity">
    <text evidence="6">Belongs to the 5'-nucleotidase family.</text>
</comment>
<feature type="transmembrane region" description="Helical" evidence="8">
    <location>
        <begin position="302"/>
        <end position="322"/>
    </location>
</feature>
<dbReference type="Gene3D" id="3.90.780.10">
    <property type="entry name" value="5'-Nucleotidase, C-terminal domain"/>
    <property type="match status" value="1"/>
</dbReference>
<evidence type="ECO:0000256" key="3">
    <source>
        <dbReference type="ARBA" id="ARBA00022525"/>
    </source>
</evidence>
<dbReference type="EMBL" id="JAWDIQ010000003">
    <property type="protein sequence ID" value="MDY0410413.1"/>
    <property type="molecule type" value="Genomic_DNA"/>
</dbReference>
<dbReference type="Pfam" id="PF00746">
    <property type="entry name" value="Gram_pos_anchor"/>
    <property type="match status" value="1"/>
</dbReference>
<comment type="subcellular location">
    <subcellularLocation>
        <location evidence="1">Secreted</location>
        <location evidence="1">Cell wall</location>
        <topology evidence="1">Peptidoglycan-anchor</topology>
    </subcellularLocation>
</comment>
<keyword evidence="12" id="KW-1185">Reference proteome</keyword>
<evidence type="ECO:0000313" key="12">
    <source>
        <dbReference type="Proteomes" id="UP001275315"/>
    </source>
</evidence>
<feature type="compositionally biased region" description="Acidic residues" evidence="7">
    <location>
        <begin position="210"/>
        <end position="227"/>
    </location>
</feature>
<organism evidence="11 12">
    <name type="scientific">Paracerasibacillus soli</name>
    <dbReference type="NCBI Taxonomy" id="480284"/>
    <lineage>
        <taxon>Bacteria</taxon>
        <taxon>Bacillati</taxon>
        <taxon>Bacillota</taxon>
        <taxon>Bacilli</taxon>
        <taxon>Bacillales</taxon>
        <taxon>Bacillaceae</taxon>
        <taxon>Paracerasibacillus</taxon>
    </lineage>
</organism>
<reference evidence="11 12" key="1">
    <citation type="submission" date="2023-10" db="EMBL/GenBank/DDBJ databases">
        <title>Virgibacillus soli CC-YMP-6 genome.</title>
        <authorList>
            <person name="Miliotis G."/>
            <person name="Sengupta P."/>
            <person name="Hameed A."/>
            <person name="Chuvochina M."/>
            <person name="Mcdonagh F."/>
            <person name="Simpson A.C."/>
            <person name="Singh N.K."/>
            <person name="Rekha P.D."/>
            <person name="Raman K."/>
            <person name="Hugenholtz P."/>
            <person name="Venkateswaran K."/>
        </authorList>
    </citation>
    <scope>NUCLEOTIDE SEQUENCE [LARGE SCALE GENOMIC DNA]</scope>
    <source>
        <strain evidence="11 12">CC-YMP-6</strain>
    </source>
</reference>
<evidence type="ECO:0000256" key="2">
    <source>
        <dbReference type="ARBA" id="ARBA00022512"/>
    </source>
</evidence>
<keyword evidence="6" id="KW-0547">Nucleotide-binding</keyword>
<dbReference type="PANTHER" id="PTHR11575">
    <property type="entry name" value="5'-NUCLEOTIDASE-RELATED"/>
    <property type="match status" value="1"/>
</dbReference>
<comment type="caution">
    <text evidence="11">The sequence shown here is derived from an EMBL/GenBank/DDBJ whole genome shotgun (WGS) entry which is preliminary data.</text>
</comment>
<feature type="region of interest" description="Disordered" evidence="7">
    <location>
        <begin position="210"/>
        <end position="295"/>
    </location>
</feature>
<dbReference type="InterPro" id="IPR036907">
    <property type="entry name" value="5'-Nucleotdase_C_sf"/>
</dbReference>
<evidence type="ECO:0000259" key="9">
    <source>
        <dbReference type="Pfam" id="PF00746"/>
    </source>
</evidence>
<evidence type="ECO:0000256" key="5">
    <source>
        <dbReference type="ARBA" id="ARBA00023088"/>
    </source>
</evidence>
<evidence type="ECO:0000256" key="6">
    <source>
        <dbReference type="RuleBase" id="RU362119"/>
    </source>
</evidence>
<keyword evidence="4" id="KW-0732">Signal</keyword>
<name>A0ABU5CVL6_9BACI</name>
<feature type="compositionally biased region" description="Low complexity" evidence="7">
    <location>
        <begin position="254"/>
        <end position="263"/>
    </location>
</feature>
<dbReference type="NCBIfam" id="TIGR01167">
    <property type="entry name" value="LPXTG_anchor"/>
    <property type="match status" value="1"/>
</dbReference>
<feature type="domain" description="Gram-positive cocci surface proteins LPxTG" evidence="9">
    <location>
        <begin position="288"/>
        <end position="324"/>
    </location>
</feature>
<keyword evidence="8" id="KW-1133">Transmembrane helix</keyword>
<dbReference type="SUPFAM" id="SSF55816">
    <property type="entry name" value="5'-nucleotidase (syn. UDP-sugar hydrolase), C-terminal domain"/>
    <property type="match status" value="1"/>
</dbReference>
<evidence type="ECO:0000256" key="7">
    <source>
        <dbReference type="SAM" id="MobiDB-lite"/>
    </source>
</evidence>
<sequence length="327" mass="35544">MKTLENPRLGEGSEISVRANETELGNLVTDAMLAKAKEKFPQTAIAMQNGGGIRAAIDEGEITVGEVISVLPFGNDPVIAELTGQEIKDLLEHSVHNAPDENGGFLHLAGMKYTYDSSKEVGDRVVSMEVNINDEFVDIELDKVYTVTTNNFTGKGGDGFEVFEKAYDEGRVKDIGEIDWEQLRDYMVEEKYLNGVVDPVLEGRIIDVAEEEPTEPTDPEEPEEPTDPGDPTNPDPTPTPEEPGNGDGIDDGSKPGNDNNGDGSDQGEGNDKDQDQTPGQDHQGDNNQNQDGKELPKTATNMYSFMLFGAILLLSGGAIVVYRRIRV</sequence>
<evidence type="ECO:0000313" key="11">
    <source>
        <dbReference type="EMBL" id="MDY0410413.1"/>
    </source>
</evidence>
<dbReference type="Pfam" id="PF02872">
    <property type="entry name" value="5_nucleotid_C"/>
    <property type="match status" value="1"/>
</dbReference>
<feature type="compositionally biased region" description="Pro residues" evidence="7">
    <location>
        <begin position="231"/>
        <end position="241"/>
    </location>
</feature>
<evidence type="ECO:0000256" key="4">
    <source>
        <dbReference type="ARBA" id="ARBA00022729"/>
    </source>
</evidence>
<proteinExistence type="inferred from homology"/>